<accession>A0AAQ4E6D6</accession>
<dbReference type="Proteomes" id="UP001321473">
    <property type="component" value="Unassembled WGS sequence"/>
</dbReference>
<evidence type="ECO:0008006" key="4">
    <source>
        <dbReference type="Google" id="ProtNLM"/>
    </source>
</evidence>
<reference evidence="2 3" key="1">
    <citation type="journal article" date="2023" name="Arcadia Sci">
        <title>De novo assembly of a long-read Amblyomma americanum tick genome.</title>
        <authorList>
            <person name="Chou S."/>
            <person name="Poskanzer K.E."/>
            <person name="Rollins M."/>
            <person name="Thuy-Boun P.S."/>
        </authorList>
    </citation>
    <scope>NUCLEOTIDE SEQUENCE [LARGE SCALE GENOMIC DNA]</scope>
    <source>
        <strain evidence="2">F_SG_1</strain>
        <tissue evidence="2">Salivary glands</tissue>
    </source>
</reference>
<evidence type="ECO:0000313" key="2">
    <source>
        <dbReference type="EMBL" id="KAK8770255.1"/>
    </source>
</evidence>
<name>A0AAQ4E6D6_AMBAM</name>
<feature type="signal peptide" evidence="1">
    <location>
        <begin position="1"/>
        <end position="20"/>
    </location>
</feature>
<organism evidence="2 3">
    <name type="scientific">Amblyomma americanum</name>
    <name type="common">Lone star tick</name>
    <dbReference type="NCBI Taxonomy" id="6943"/>
    <lineage>
        <taxon>Eukaryota</taxon>
        <taxon>Metazoa</taxon>
        <taxon>Ecdysozoa</taxon>
        <taxon>Arthropoda</taxon>
        <taxon>Chelicerata</taxon>
        <taxon>Arachnida</taxon>
        <taxon>Acari</taxon>
        <taxon>Parasitiformes</taxon>
        <taxon>Ixodida</taxon>
        <taxon>Ixodoidea</taxon>
        <taxon>Ixodidae</taxon>
        <taxon>Amblyomminae</taxon>
        <taxon>Amblyomma</taxon>
    </lineage>
</organism>
<evidence type="ECO:0000256" key="1">
    <source>
        <dbReference type="SAM" id="SignalP"/>
    </source>
</evidence>
<protein>
    <recommendedName>
        <fullName evidence="4">Secreted protein</fullName>
    </recommendedName>
</protein>
<keyword evidence="3" id="KW-1185">Reference proteome</keyword>
<keyword evidence="1" id="KW-0732">Signal</keyword>
<feature type="chain" id="PRO_5042892023" description="Secreted protein" evidence="1">
    <location>
        <begin position="21"/>
        <end position="75"/>
    </location>
</feature>
<dbReference type="EMBL" id="JARKHS020021394">
    <property type="protein sequence ID" value="KAK8770255.1"/>
    <property type="molecule type" value="Genomic_DNA"/>
</dbReference>
<comment type="caution">
    <text evidence="2">The sequence shown here is derived from an EMBL/GenBank/DDBJ whole genome shotgun (WGS) entry which is preliminary data.</text>
</comment>
<dbReference type="AlphaFoldDB" id="A0AAQ4E6D6"/>
<evidence type="ECO:0000313" key="3">
    <source>
        <dbReference type="Proteomes" id="UP001321473"/>
    </source>
</evidence>
<sequence length="75" mass="8275">MKLVRTYVCVLLALVVASECKPASWNPNMRPLLCPRMCLPGQKPGTPCTDGCKCIGSPRRRTDGRLFCYPGFSGR</sequence>
<proteinExistence type="predicted"/>
<gene>
    <name evidence="2" type="ORF">V5799_013280</name>
</gene>